<dbReference type="InterPro" id="IPR051678">
    <property type="entry name" value="AGP_Transferase"/>
</dbReference>
<keyword evidence="2" id="KW-0418">Kinase</keyword>
<protein>
    <submittedName>
        <fullName evidence="2">Aminoglycoside phosphotransferase (APT) family kinase protein</fullName>
    </submittedName>
</protein>
<accession>A0A7W3N0A6</accession>
<keyword evidence="3" id="KW-1185">Reference proteome</keyword>
<dbReference type="PANTHER" id="PTHR21310">
    <property type="entry name" value="AMINOGLYCOSIDE PHOSPHOTRANSFERASE-RELATED-RELATED"/>
    <property type="match status" value="1"/>
</dbReference>
<dbReference type="Gene3D" id="3.90.1200.10">
    <property type="match status" value="1"/>
</dbReference>
<reference evidence="2 3" key="1">
    <citation type="submission" date="2020-08" db="EMBL/GenBank/DDBJ databases">
        <title>Sequencing the genomes of 1000 actinobacteria strains.</title>
        <authorList>
            <person name="Klenk H.-P."/>
        </authorList>
    </citation>
    <scope>NUCLEOTIDE SEQUENCE [LARGE SCALE GENOMIC DNA]</scope>
    <source>
        <strain evidence="2 3">DSM 45823</strain>
    </source>
</reference>
<proteinExistence type="predicted"/>
<comment type="caution">
    <text evidence="2">The sequence shown here is derived from an EMBL/GenBank/DDBJ whole genome shotgun (WGS) entry which is preliminary data.</text>
</comment>
<gene>
    <name evidence="2" type="ORF">HNR21_004050</name>
</gene>
<dbReference type="Pfam" id="PF01636">
    <property type="entry name" value="APH"/>
    <property type="match status" value="1"/>
</dbReference>
<dbReference type="GO" id="GO:0016301">
    <property type="term" value="F:kinase activity"/>
    <property type="evidence" value="ECO:0007669"/>
    <property type="project" value="UniProtKB-KW"/>
</dbReference>
<organism evidence="2 3">
    <name type="scientific">Thermomonospora cellulosilytica</name>
    <dbReference type="NCBI Taxonomy" id="1411118"/>
    <lineage>
        <taxon>Bacteria</taxon>
        <taxon>Bacillati</taxon>
        <taxon>Actinomycetota</taxon>
        <taxon>Actinomycetes</taxon>
        <taxon>Streptosporangiales</taxon>
        <taxon>Thermomonosporaceae</taxon>
        <taxon>Thermomonospora</taxon>
    </lineage>
</organism>
<sequence>MNGTVAEWDPERTVDAAEAAVLVHERFPALAGAPVEPLAAGWDNTVFLVGGEWVFRFPRRTIAVPGVEREIAYLPRLAPSLPLPVPVPELTGRLPGDPAWPFWGARHLPGRELVDAGLPDERRVAAARATGAFLRALHDPGLAGRAGAGLPHDPIDRGHPGVRAPMARERLERLARQGLWEPDTATAALLAEGERVGPSTAEPVVCHGDLHPRHLLVDADGRAAGVIDWGDLCLADPAVDLSLAYSAFSGPARSALLAAYGPVNAERELRARVLAVFLCASLAEYAASVGHREMLRETLAGLRRAVGG</sequence>
<name>A0A7W3N0A6_9ACTN</name>
<dbReference type="Gene3D" id="3.30.200.20">
    <property type="entry name" value="Phosphorylase Kinase, domain 1"/>
    <property type="match status" value="1"/>
</dbReference>
<dbReference type="EMBL" id="JACJII010000001">
    <property type="protein sequence ID" value="MBA9005168.1"/>
    <property type="molecule type" value="Genomic_DNA"/>
</dbReference>
<dbReference type="PIRSF" id="PIRSF000707">
    <property type="entry name" value="Hygromycin-B_kinase"/>
    <property type="match status" value="1"/>
</dbReference>
<dbReference type="SUPFAM" id="SSF56112">
    <property type="entry name" value="Protein kinase-like (PK-like)"/>
    <property type="match status" value="1"/>
</dbReference>
<dbReference type="PANTHER" id="PTHR21310:SF42">
    <property type="entry name" value="BIFUNCTIONAL AAC_APH"/>
    <property type="match status" value="1"/>
</dbReference>
<dbReference type="InterPro" id="IPR002575">
    <property type="entry name" value="Aminoglycoside_PTrfase"/>
</dbReference>
<dbReference type="InterPro" id="IPR011009">
    <property type="entry name" value="Kinase-like_dom_sf"/>
</dbReference>
<dbReference type="AlphaFoldDB" id="A0A7W3N0A6"/>
<dbReference type="InterPro" id="IPR016259">
    <property type="entry name" value="Hygromycin-B_Kinase"/>
</dbReference>
<evidence type="ECO:0000313" key="3">
    <source>
        <dbReference type="Proteomes" id="UP000539313"/>
    </source>
</evidence>
<keyword evidence="2" id="KW-0808">Transferase</keyword>
<feature type="domain" description="Aminoglycoside phosphotransferase" evidence="1">
    <location>
        <begin position="35"/>
        <end position="268"/>
    </location>
</feature>
<dbReference type="RefSeq" id="WP_182706408.1">
    <property type="nucleotide sequence ID" value="NZ_JACJII010000001.1"/>
</dbReference>
<dbReference type="Proteomes" id="UP000539313">
    <property type="component" value="Unassembled WGS sequence"/>
</dbReference>
<evidence type="ECO:0000259" key="1">
    <source>
        <dbReference type="Pfam" id="PF01636"/>
    </source>
</evidence>
<evidence type="ECO:0000313" key="2">
    <source>
        <dbReference type="EMBL" id="MBA9005168.1"/>
    </source>
</evidence>